<dbReference type="InterPro" id="IPR034660">
    <property type="entry name" value="DinB/YfiT-like"/>
</dbReference>
<keyword evidence="2" id="KW-1185">Reference proteome</keyword>
<protein>
    <recommendedName>
        <fullName evidence="3">Mycothiol maleylpyruvate isomerase-like protein</fullName>
    </recommendedName>
</protein>
<dbReference type="SUPFAM" id="SSF109854">
    <property type="entry name" value="DinB/YfiT-like putative metalloenzymes"/>
    <property type="match status" value="1"/>
</dbReference>
<sequence>MRAARAATVNRATTTGADVRAAAAAMTAVLRSAVGRDWTVRAGDLDWSCWTTAAHIAHDLVAYAGQVAGRPDDRYLPFDLRVRADAPPAEVLTVAAAAAGMLAATVDAAEPGDRAWHWGPCDPGGFAAMGVAEILLHTHDLTRGLDLDWSPPAGLCAGVVRRLFPDAPGGDPAPVLLWLTGRAPLGERPRRTAWTWQAARP</sequence>
<proteinExistence type="predicted"/>
<evidence type="ECO:0000313" key="1">
    <source>
        <dbReference type="EMBL" id="MBB5114015.1"/>
    </source>
</evidence>
<name>A0ABR6MF63_MICEC</name>
<evidence type="ECO:0008006" key="3">
    <source>
        <dbReference type="Google" id="ProtNLM"/>
    </source>
</evidence>
<evidence type="ECO:0000313" key="2">
    <source>
        <dbReference type="Proteomes" id="UP000618986"/>
    </source>
</evidence>
<organism evidence="1 2">
    <name type="scientific">Micromonospora echinospora</name>
    <name type="common">Micromonospora purpurea</name>
    <dbReference type="NCBI Taxonomy" id="1877"/>
    <lineage>
        <taxon>Bacteria</taxon>
        <taxon>Bacillati</taxon>
        <taxon>Actinomycetota</taxon>
        <taxon>Actinomycetes</taxon>
        <taxon>Micromonosporales</taxon>
        <taxon>Micromonosporaceae</taxon>
        <taxon>Micromonospora</taxon>
    </lineage>
</organism>
<comment type="caution">
    <text evidence="1">The sequence shown here is derived from an EMBL/GenBank/DDBJ whole genome shotgun (WGS) entry which is preliminary data.</text>
</comment>
<accession>A0ABR6MF63</accession>
<reference evidence="1 2" key="1">
    <citation type="submission" date="2020-08" db="EMBL/GenBank/DDBJ databases">
        <title>Sequencing the genomes of 1000 actinobacteria strains.</title>
        <authorList>
            <person name="Klenk H.-P."/>
        </authorList>
    </citation>
    <scope>NUCLEOTIDE SEQUENCE [LARGE SCALE GENOMIC DNA]</scope>
    <source>
        <strain evidence="1 2">DSM 43036</strain>
    </source>
</reference>
<dbReference type="Proteomes" id="UP000618986">
    <property type="component" value="Unassembled WGS sequence"/>
</dbReference>
<dbReference type="EMBL" id="JACHJC010000001">
    <property type="protein sequence ID" value="MBB5114015.1"/>
    <property type="molecule type" value="Genomic_DNA"/>
</dbReference>
<gene>
    <name evidence="1" type="ORF">FHU28_003854</name>
</gene>